<dbReference type="FunCoup" id="H2YPZ7">
    <property type="interactions" value="7"/>
</dbReference>
<dbReference type="PANTHER" id="PTHR11132">
    <property type="entry name" value="SOLUTE CARRIER FAMILY 35"/>
    <property type="match status" value="1"/>
</dbReference>
<feature type="transmembrane region" description="Helical" evidence="5">
    <location>
        <begin position="16"/>
        <end position="33"/>
    </location>
</feature>
<reference evidence="7" key="3">
    <citation type="submission" date="2025-09" db="UniProtKB">
        <authorList>
            <consortium name="Ensembl"/>
        </authorList>
    </citation>
    <scope>IDENTIFICATION</scope>
</reference>
<feature type="transmembrane region" description="Helical" evidence="5">
    <location>
        <begin position="283"/>
        <end position="306"/>
    </location>
</feature>
<feature type="domain" description="Sugar phosphate transporter" evidence="6">
    <location>
        <begin position="18"/>
        <end position="302"/>
    </location>
</feature>
<keyword evidence="4 5" id="KW-0472">Membrane</keyword>
<evidence type="ECO:0000313" key="8">
    <source>
        <dbReference type="Proteomes" id="UP000007875"/>
    </source>
</evidence>
<evidence type="ECO:0000256" key="1">
    <source>
        <dbReference type="ARBA" id="ARBA00004141"/>
    </source>
</evidence>
<protein>
    <recommendedName>
        <fullName evidence="6">Sugar phosphate transporter domain-containing protein</fullName>
    </recommendedName>
</protein>
<evidence type="ECO:0000256" key="4">
    <source>
        <dbReference type="ARBA" id="ARBA00023136"/>
    </source>
</evidence>
<organism evidence="7 8">
    <name type="scientific">Ciona savignyi</name>
    <name type="common">Pacific transparent sea squirt</name>
    <dbReference type="NCBI Taxonomy" id="51511"/>
    <lineage>
        <taxon>Eukaryota</taxon>
        <taxon>Metazoa</taxon>
        <taxon>Chordata</taxon>
        <taxon>Tunicata</taxon>
        <taxon>Ascidiacea</taxon>
        <taxon>Phlebobranchia</taxon>
        <taxon>Cionidae</taxon>
        <taxon>Ciona</taxon>
    </lineage>
</organism>
<dbReference type="InterPro" id="IPR050186">
    <property type="entry name" value="TPT_transporter"/>
</dbReference>
<feature type="transmembrane region" description="Helical" evidence="5">
    <location>
        <begin position="83"/>
        <end position="100"/>
    </location>
</feature>
<evidence type="ECO:0000313" key="7">
    <source>
        <dbReference type="Ensembl" id="ENSCSAVP00000007405.1"/>
    </source>
</evidence>
<feature type="transmembrane region" description="Helical" evidence="5">
    <location>
        <begin position="223"/>
        <end position="245"/>
    </location>
</feature>
<reference evidence="7" key="2">
    <citation type="submission" date="2025-08" db="UniProtKB">
        <authorList>
            <consortium name="Ensembl"/>
        </authorList>
    </citation>
    <scope>IDENTIFICATION</scope>
</reference>
<keyword evidence="8" id="KW-1185">Reference proteome</keyword>
<dbReference type="AlphaFoldDB" id="H2YPZ7"/>
<dbReference type="OMA" id="VWMLINC"/>
<feature type="transmembrane region" description="Helical" evidence="5">
    <location>
        <begin position="135"/>
        <end position="153"/>
    </location>
</feature>
<keyword evidence="2 5" id="KW-0812">Transmembrane</keyword>
<dbReference type="Ensembl" id="ENSCSAVT00000007502.1">
    <property type="protein sequence ID" value="ENSCSAVP00000007405.1"/>
    <property type="gene ID" value="ENSCSAVG00000004426.1"/>
</dbReference>
<dbReference type="Proteomes" id="UP000007875">
    <property type="component" value="Unassembled WGS sequence"/>
</dbReference>
<dbReference type="InterPro" id="IPR004853">
    <property type="entry name" value="Sugar_P_trans_dom"/>
</dbReference>
<keyword evidence="3 5" id="KW-1133">Transmembrane helix</keyword>
<dbReference type="GeneTree" id="ENSGT00940000167969"/>
<dbReference type="eggNOG" id="KOG1444">
    <property type="taxonomic scope" value="Eukaryota"/>
</dbReference>
<comment type="subcellular location">
    <subcellularLocation>
        <location evidence="1">Membrane</location>
        <topology evidence="1">Multi-pass membrane protein</topology>
    </subcellularLocation>
</comment>
<feature type="transmembrane region" description="Helical" evidence="5">
    <location>
        <begin position="191"/>
        <end position="211"/>
    </location>
</feature>
<reference evidence="8" key="1">
    <citation type="submission" date="2003-08" db="EMBL/GenBank/DDBJ databases">
        <authorList>
            <person name="Birren B."/>
            <person name="Nusbaum C."/>
            <person name="Abebe A."/>
            <person name="Abouelleil A."/>
            <person name="Adekoya E."/>
            <person name="Ait-zahra M."/>
            <person name="Allen N."/>
            <person name="Allen T."/>
            <person name="An P."/>
            <person name="Anderson M."/>
            <person name="Anderson S."/>
            <person name="Arachchi H."/>
            <person name="Armbruster J."/>
            <person name="Bachantsang P."/>
            <person name="Baldwin J."/>
            <person name="Barry A."/>
            <person name="Bayul T."/>
            <person name="Blitshsteyn B."/>
            <person name="Bloom T."/>
            <person name="Blye J."/>
            <person name="Boguslavskiy L."/>
            <person name="Borowsky M."/>
            <person name="Boukhgalter B."/>
            <person name="Brunache A."/>
            <person name="Butler J."/>
            <person name="Calixte N."/>
            <person name="Calvo S."/>
            <person name="Camarata J."/>
            <person name="Campo K."/>
            <person name="Chang J."/>
            <person name="Cheshatsang Y."/>
            <person name="Citroen M."/>
            <person name="Collymore A."/>
            <person name="Considine T."/>
            <person name="Cook A."/>
            <person name="Cooke P."/>
            <person name="Corum B."/>
            <person name="Cuomo C."/>
            <person name="David R."/>
            <person name="Dawoe T."/>
            <person name="Degray S."/>
            <person name="Dodge S."/>
            <person name="Dooley K."/>
            <person name="Dorje P."/>
            <person name="Dorjee K."/>
            <person name="Dorris L."/>
            <person name="Duffey N."/>
            <person name="Dupes A."/>
            <person name="Elkins T."/>
            <person name="Engels R."/>
            <person name="Erickson J."/>
            <person name="Farina A."/>
            <person name="Faro S."/>
            <person name="Ferreira P."/>
            <person name="Fischer H."/>
            <person name="Fitzgerald M."/>
            <person name="Foley K."/>
            <person name="Gage D."/>
            <person name="Galagan J."/>
            <person name="Gearin G."/>
            <person name="Gnerre S."/>
            <person name="Gnirke A."/>
            <person name="Goyette A."/>
            <person name="Graham J."/>
            <person name="Grandbois E."/>
            <person name="Gyaltsen K."/>
            <person name="Hafez N."/>
            <person name="Hagopian D."/>
            <person name="Hagos B."/>
            <person name="Hall J."/>
            <person name="Hatcher B."/>
            <person name="Heller A."/>
            <person name="Higgins H."/>
            <person name="Honan T."/>
            <person name="Horn A."/>
            <person name="Houde N."/>
            <person name="Hughes L."/>
            <person name="Hulme W."/>
            <person name="Husby E."/>
            <person name="Iliev I."/>
            <person name="Jaffe D."/>
            <person name="Jones C."/>
            <person name="Kamal M."/>
            <person name="Kamat A."/>
            <person name="Kamvysselis M."/>
            <person name="Karlsson E."/>
            <person name="Kells C."/>
            <person name="Kieu A."/>
            <person name="Kisner P."/>
            <person name="Kodira C."/>
            <person name="Kulbokas E."/>
            <person name="Labutti K."/>
            <person name="Lama D."/>
            <person name="Landers T."/>
            <person name="Leger J."/>
            <person name="Levine S."/>
            <person name="Lewis D."/>
            <person name="Lewis T."/>
            <person name="Lindblad-toh K."/>
            <person name="Liu X."/>
            <person name="Lokyitsang T."/>
            <person name="Lokyitsang Y."/>
            <person name="Lucien O."/>
            <person name="Lui A."/>
            <person name="Ma L.J."/>
            <person name="Mabbitt R."/>
            <person name="Macdonald J."/>
            <person name="Maclean C."/>
            <person name="Major J."/>
            <person name="Manning J."/>
            <person name="Marabella R."/>
            <person name="Maru K."/>
            <person name="Matthews C."/>
            <person name="Mauceli E."/>
            <person name="Mccarthy M."/>
            <person name="Mcdonough S."/>
            <person name="Mcghee T."/>
            <person name="Meldrim J."/>
            <person name="Meneus L."/>
            <person name="Mesirov J."/>
            <person name="Mihalev A."/>
            <person name="Mihova T."/>
            <person name="Mikkelsen T."/>
            <person name="Mlenga V."/>
            <person name="Moru K."/>
            <person name="Mozes J."/>
            <person name="Mulrain L."/>
            <person name="Munson G."/>
            <person name="Naylor J."/>
            <person name="Newes C."/>
            <person name="Nguyen C."/>
            <person name="Nguyen N."/>
            <person name="Nguyen T."/>
            <person name="Nicol R."/>
            <person name="Nielsen C."/>
            <person name="Nizzari M."/>
            <person name="Norbu C."/>
            <person name="Norbu N."/>
            <person name="O'donnell P."/>
            <person name="Okoawo O."/>
            <person name="O'leary S."/>
            <person name="Omotosho B."/>
            <person name="O'neill K."/>
            <person name="Osman S."/>
            <person name="Parker S."/>
            <person name="Perrin D."/>
            <person name="Phunkhang P."/>
            <person name="Piqani B."/>
            <person name="Purcell S."/>
            <person name="Rachupka T."/>
            <person name="Ramasamy U."/>
            <person name="Rameau R."/>
            <person name="Ray V."/>
            <person name="Raymond C."/>
            <person name="Retta R."/>
            <person name="Richardson S."/>
            <person name="Rise C."/>
            <person name="Rodriguez J."/>
            <person name="Rogers J."/>
            <person name="Rogov P."/>
            <person name="Rutman M."/>
            <person name="Schupbach R."/>
            <person name="Seaman C."/>
            <person name="Settipalli S."/>
            <person name="Sharpe T."/>
            <person name="Sheridan J."/>
            <person name="Sherpa N."/>
            <person name="Shi J."/>
            <person name="Smirnov S."/>
            <person name="Smith C."/>
            <person name="Sougnez C."/>
            <person name="Spencer B."/>
            <person name="Stalker J."/>
            <person name="Stange-thomann N."/>
            <person name="Stavropoulos S."/>
            <person name="Stetson K."/>
            <person name="Stone C."/>
            <person name="Stone S."/>
            <person name="Stubbs M."/>
            <person name="Talamas J."/>
            <person name="Tchuinga P."/>
            <person name="Tenzing P."/>
            <person name="Tesfaye S."/>
            <person name="Theodore J."/>
            <person name="Thoulutsang Y."/>
            <person name="Topham K."/>
            <person name="Towey S."/>
            <person name="Tsamla T."/>
            <person name="Tsomo N."/>
            <person name="Vallee D."/>
            <person name="Vassiliev H."/>
            <person name="Venkataraman V."/>
            <person name="Vinson J."/>
            <person name="Vo A."/>
            <person name="Wade C."/>
            <person name="Wang S."/>
            <person name="Wangchuk T."/>
            <person name="Wangdi T."/>
            <person name="Whittaker C."/>
            <person name="Wilkinson J."/>
            <person name="Wu Y."/>
            <person name="Wyman D."/>
            <person name="Yadav S."/>
            <person name="Yang S."/>
            <person name="Yang X."/>
            <person name="Yeager S."/>
            <person name="Yee E."/>
            <person name="Young G."/>
            <person name="Zainoun J."/>
            <person name="Zembeck L."/>
            <person name="Zimmer A."/>
            <person name="Zody M."/>
            <person name="Lander E."/>
        </authorList>
    </citation>
    <scope>NUCLEOTIDE SEQUENCE [LARGE SCALE GENOMIC DNA]</scope>
</reference>
<accession>H2YPZ7</accession>
<name>H2YPZ7_CIOSA</name>
<evidence type="ECO:0000256" key="5">
    <source>
        <dbReference type="SAM" id="Phobius"/>
    </source>
</evidence>
<feature type="transmembrane region" description="Helical" evidence="5">
    <location>
        <begin position="159"/>
        <end position="179"/>
    </location>
</feature>
<feature type="transmembrane region" description="Helical" evidence="5">
    <location>
        <begin position="106"/>
        <end position="128"/>
    </location>
</feature>
<evidence type="ECO:0000256" key="2">
    <source>
        <dbReference type="ARBA" id="ARBA00022692"/>
    </source>
</evidence>
<feature type="transmembrane region" description="Helical" evidence="5">
    <location>
        <begin position="257"/>
        <end position="277"/>
    </location>
</feature>
<sequence>ELIMDESLEVSQIRKLLSACFYAATSVLIVIVNKSVLTNYKDFPLLNFSGLGQMLAAIVILQIGKMIGLVSFPDMSRSIPAKIFPLPLLYIGNLICGLLGTKQLSLPMFTVLRRFSILFTMILEIYILGKRPSRTVILTVLTMIGGSIVAASDDLAFHLLGYFFILLNDVFTAANNVYIKQQLNSKDLGKYGITYYNCLFMLVPATILSYFTGDLKLAFEFKGWTNVYFVLQFAASCVMGFILMYSITICTAYNSALTTTVVGCLKNISVTYIGMIFGGDYIFSWLNFIGINISVFGSVVYSYVVFKSKTTTISSKESD</sequence>
<proteinExistence type="predicted"/>
<feature type="transmembrane region" description="Helical" evidence="5">
    <location>
        <begin position="45"/>
        <end position="63"/>
    </location>
</feature>
<dbReference type="Pfam" id="PF03151">
    <property type="entry name" value="TPT"/>
    <property type="match status" value="1"/>
</dbReference>
<evidence type="ECO:0000256" key="3">
    <source>
        <dbReference type="ARBA" id="ARBA00022989"/>
    </source>
</evidence>
<evidence type="ECO:0000259" key="6">
    <source>
        <dbReference type="Pfam" id="PF03151"/>
    </source>
</evidence>
<dbReference type="STRING" id="51511.ENSCSAVP00000007405"/>
<dbReference type="GO" id="GO:0016020">
    <property type="term" value="C:membrane"/>
    <property type="evidence" value="ECO:0007669"/>
    <property type="project" value="UniProtKB-SubCell"/>
</dbReference>
<dbReference type="InParanoid" id="H2YPZ7"/>